<proteinExistence type="inferred from homology"/>
<evidence type="ECO:0000256" key="1">
    <source>
        <dbReference type="ARBA" id="ARBA00010061"/>
    </source>
</evidence>
<dbReference type="GO" id="GO:0005794">
    <property type="term" value="C:Golgi apparatus"/>
    <property type="evidence" value="ECO:0007669"/>
    <property type="project" value="TreeGrafter"/>
</dbReference>
<evidence type="ECO:0000256" key="4">
    <source>
        <dbReference type="SAM" id="MobiDB-lite"/>
    </source>
</evidence>
<comment type="caution">
    <text evidence="5">The sequence shown here is derived from an EMBL/GenBank/DDBJ whole genome shotgun (WGS) entry which is preliminary data.</text>
</comment>
<dbReference type="PANTHER" id="PTHR31233">
    <property type="entry name" value="BICAUDAL D FAMILY MEMBER"/>
    <property type="match status" value="1"/>
</dbReference>
<keyword evidence="2 3" id="KW-0175">Coiled coil</keyword>
<dbReference type="GO" id="GO:0070507">
    <property type="term" value="P:regulation of microtubule cytoskeleton organization"/>
    <property type="evidence" value="ECO:0007669"/>
    <property type="project" value="TreeGrafter"/>
</dbReference>
<sequence>MAGSSVQSLQEENRQLQNALKEALQEKYEAAQYGLRLLEEKQQLQNQVEELEKRSEEVNRELKLSKQVKLHEQNEIQRRLSLAGFEEEQDMLSKYANKEQQLIAQVQDLEVELKDVKVKLDRQMADNDGLHQKYADQMAKCEELGQVNQRLKTELKETKVKEGQLLNEFDDLEAENLDLQKTILALKTSQLEEITRLKRMTEKSLEEALESLQIERDQRHNLRKELDSRLTSESMYHFTALRHDLKGSVNLSLTNRDGTENSSQVLEKIDAALMEKLGSDNKYVQEDARLSQSNAVVKNSNGEQALSTPDDLFTELRVTEMTKYQTELSRLEANENELNRLLEEMQCSLELANSEVSNKQERINGLLAQLDAIMSIRSEADEEFERKEAESEPSASDLTVSGGHSAKDIMAESTLSVLLQLDENDENENSIRNQAAYKRLRKALRLTENRYSVALRQITSMQHDLWRYHEREKLNSRPELATEEGLKQELIRLQQDLEQRSEEIKNLKNHLSSNQESSRSTDDRLRAFSKDISRALNIHLDSYALVCSAMKENPAKQVTELAERLQIPLRLNNKESPDVSVASDVNTDDEGDRLVMRLAPADSPSSEALGNAVDFQLSMANHLRHLLYSFSEKYTQVVKKSTGQVSMDLEEAQQEIRALKASNEVKREQVATMRSMLRTNKNTAETALANLKQKYEKEKLLVTGTMQSLRDELAVLKEDSAKNASLRAMYSQRYEEFAAQIDEMQQKLIFAENERRTLNSLLRLAILQKLDLTQRLEDIAVKQEESGYFQKQQQSHGMAPRVSLPASYGIPQAQHPAPSCANSLLPNPVNPQPYILGNHPVGAPPFSPPEPSGLGRVSGVASGGASGVHQTPGLPLHRTILSPQHASPNSHTGAKFISSGGTDRSKRTPRTKRDGQS</sequence>
<gene>
    <name evidence="5" type="ORF">D915_002612</name>
</gene>
<protein>
    <submittedName>
        <fullName evidence="5">BICD2</fullName>
    </submittedName>
</protein>
<dbReference type="PANTHER" id="PTHR31233:SF6">
    <property type="entry name" value="PROTEIN BICAUDAL D"/>
    <property type="match status" value="1"/>
</dbReference>
<feature type="coiled-coil region" evidence="3">
    <location>
        <begin position="92"/>
        <end position="225"/>
    </location>
</feature>
<dbReference type="GO" id="GO:0070840">
    <property type="term" value="F:dynein complex binding"/>
    <property type="evidence" value="ECO:0007669"/>
    <property type="project" value="InterPro"/>
</dbReference>
<name>A0A4E0RGE5_FASHE</name>
<feature type="compositionally biased region" description="Polar residues" evidence="4">
    <location>
        <begin position="881"/>
        <end position="892"/>
    </location>
</feature>
<evidence type="ECO:0000256" key="2">
    <source>
        <dbReference type="ARBA" id="ARBA00023054"/>
    </source>
</evidence>
<dbReference type="GO" id="GO:0072393">
    <property type="term" value="P:microtubule anchoring at microtubule organizing center"/>
    <property type="evidence" value="ECO:0007669"/>
    <property type="project" value="TreeGrafter"/>
</dbReference>
<evidence type="ECO:0000256" key="3">
    <source>
        <dbReference type="SAM" id="Coils"/>
    </source>
</evidence>
<feature type="coiled-coil region" evidence="3">
    <location>
        <begin position="321"/>
        <end position="369"/>
    </location>
</feature>
<feature type="coiled-coil region" evidence="3">
    <location>
        <begin position="483"/>
        <end position="514"/>
    </location>
</feature>
<dbReference type="Gene3D" id="6.10.250.2470">
    <property type="match status" value="1"/>
</dbReference>
<comment type="similarity">
    <text evidence="1">Belongs to the BicD family.</text>
</comment>
<feature type="coiled-coil region" evidence="3">
    <location>
        <begin position="727"/>
        <end position="761"/>
    </location>
</feature>
<dbReference type="GO" id="GO:0008093">
    <property type="term" value="F:cytoskeletal anchor activity"/>
    <property type="evidence" value="ECO:0007669"/>
    <property type="project" value="InterPro"/>
</dbReference>
<dbReference type="GO" id="GO:0034452">
    <property type="term" value="F:dynactin binding"/>
    <property type="evidence" value="ECO:0007669"/>
    <property type="project" value="TreeGrafter"/>
</dbReference>
<dbReference type="EMBL" id="JXXN02000685">
    <property type="protein sequence ID" value="THD26606.1"/>
    <property type="molecule type" value="Genomic_DNA"/>
</dbReference>
<evidence type="ECO:0000313" key="6">
    <source>
        <dbReference type="Proteomes" id="UP000230066"/>
    </source>
</evidence>
<keyword evidence="6" id="KW-1185">Reference proteome</keyword>
<reference evidence="5" key="1">
    <citation type="submission" date="2019-03" db="EMBL/GenBank/DDBJ databases">
        <title>Improved annotation for the trematode Fasciola hepatica.</title>
        <authorList>
            <person name="Choi Y.-J."/>
            <person name="Martin J."/>
            <person name="Mitreva M."/>
        </authorList>
    </citation>
    <scope>NUCLEOTIDE SEQUENCE [LARGE SCALE GENOMIC DNA]</scope>
</reference>
<dbReference type="GO" id="GO:0005829">
    <property type="term" value="C:cytosol"/>
    <property type="evidence" value="ECO:0007669"/>
    <property type="project" value="TreeGrafter"/>
</dbReference>
<feature type="region of interest" description="Disordered" evidence="4">
    <location>
        <begin position="843"/>
        <end position="917"/>
    </location>
</feature>
<dbReference type="InterPro" id="IPR018477">
    <property type="entry name" value="BICD"/>
</dbReference>
<evidence type="ECO:0000313" key="5">
    <source>
        <dbReference type="EMBL" id="THD26606.1"/>
    </source>
</evidence>
<feature type="coiled-coil region" evidence="3">
    <location>
        <begin position="649"/>
        <end position="701"/>
    </location>
</feature>
<organism evidence="5 6">
    <name type="scientific">Fasciola hepatica</name>
    <name type="common">Liver fluke</name>
    <dbReference type="NCBI Taxonomy" id="6192"/>
    <lineage>
        <taxon>Eukaryota</taxon>
        <taxon>Metazoa</taxon>
        <taxon>Spiralia</taxon>
        <taxon>Lophotrochozoa</taxon>
        <taxon>Platyhelminthes</taxon>
        <taxon>Trematoda</taxon>
        <taxon>Digenea</taxon>
        <taxon>Plagiorchiida</taxon>
        <taxon>Echinostomata</taxon>
        <taxon>Echinostomatoidea</taxon>
        <taxon>Fasciolidae</taxon>
        <taxon>Fasciola</taxon>
    </lineage>
</organism>
<feature type="coiled-coil region" evidence="3">
    <location>
        <begin position="6"/>
        <end position="68"/>
    </location>
</feature>
<dbReference type="AlphaFoldDB" id="A0A4E0RGE5"/>
<dbReference type="Proteomes" id="UP000230066">
    <property type="component" value="Unassembled WGS sequence"/>
</dbReference>
<dbReference type="Pfam" id="PF09730">
    <property type="entry name" value="BicD"/>
    <property type="match status" value="1"/>
</dbReference>
<feature type="compositionally biased region" description="Basic and acidic residues" evidence="4">
    <location>
        <begin position="903"/>
        <end position="917"/>
    </location>
</feature>
<accession>A0A4E0RGE5</accession>